<comment type="caution">
    <text evidence="3">The sequence shown here is derived from an EMBL/GenBank/DDBJ whole genome shotgun (WGS) entry which is preliminary data.</text>
</comment>
<dbReference type="InterPro" id="IPR057427">
    <property type="entry name" value="WAV3_C"/>
</dbReference>
<dbReference type="EMBL" id="JACGWJ010000003">
    <property type="protein sequence ID" value="KAL0431423.1"/>
    <property type="molecule type" value="Genomic_DNA"/>
</dbReference>
<dbReference type="Gene3D" id="3.40.50.410">
    <property type="entry name" value="von Willebrand factor, type A domain"/>
    <property type="match status" value="1"/>
</dbReference>
<dbReference type="InterPro" id="IPR036465">
    <property type="entry name" value="vWFA_dom_sf"/>
</dbReference>
<dbReference type="AlphaFoldDB" id="A0AAW2VQ28"/>
<reference evidence="3" key="2">
    <citation type="journal article" date="2024" name="Plant">
        <title>Genomic evolution and insights into agronomic trait innovations of Sesamum species.</title>
        <authorList>
            <person name="Miao H."/>
            <person name="Wang L."/>
            <person name="Qu L."/>
            <person name="Liu H."/>
            <person name="Sun Y."/>
            <person name="Le M."/>
            <person name="Wang Q."/>
            <person name="Wei S."/>
            <person name="Zheng Y."/>
            <person name="Lin W."/>
            <person name="Duan Y."/>
            <person name="Cao H."/>
            <person name="Xiong S."/>
            <person name="Wang X."/>
            <person name="Wei L."/>
            <person name="Li C."/>
            <person name="Ma Q."/>
            <person name="Ju M."/>
            <person name="Zhao R."/>
            <person name="Li G."/>
            <person name="Mu C."/>
            <person name="Tian Q."/>
            <person name="Mei H."/>
            <person name="Zhang T."/>
            <person name="Gao T."/>
            <person name="Zhang H."/>
        </authorList>
    </citation>
    <scope>NUCLEOTIDE SEQUENCE</scope>
    <source>
        <strain evidence="3">G02</strain>
    </source>
</reference>
<dbReference type="PANTHER" id="PTHR10579:SF59">
    <property type="entry name" value="E3 UBIQUITIN-PROTEIN LIGASE EDA40-RELATED"/>
    <property type="match status" value="1"/>
</dbReference>
<accession>A0AAW2VQ28</accession>
<evidence type="ECO:0000256" key="1">
    <source>
        <dbReference type="SAM" id="MobiDB-lite"/>
    </source>
</evidence>
<feature type="region of interest" description="Disordered" evidence="1">
    <location>
        <begin position="256"/>
        <end position="281"/>
    </location>
</feature>
<dbReference type="InterPro" id="IPR002035">
    <property type="entry name" value="VWF_A"/>
</dbReference>
<dbReference type="SUPFAM" id="SSF53300">
    <property type="entry name" value="vWA-like"/>
    <property type="match status" value="1"/>
</dbReference>
<proteinExistence type="predicted"/>
<organism evidence="3">
    <name type="scientific">Sesamum radiatum</name>
    <name type="common">Black benniseed</name>
    <dbReference type="NCBI Taxonomy" id="300843"/>
    <lineage>
        <taxon>Eukaryota</taxon>
        <taxon>Viridiplantae</taxon>
        <taxon>Streptophyta</taxon>
        <taxon>Embryophyta</taxon>
        <taxon>Tracheophyta</taxon>
        <taxon>Spermatophyta</taxon>
        <taxon>Magnoliopsida</taxon>
        <taxon>eudicotyledons</taxon>
        <taxon>Gunneridae</taxon>
        <taxon>Pentapetalae</taxon>
        <taxon>asterids</taxon>
        <taxon>lamiids</taxon>
        <taxon>Lamiales</taxon>
        <taxon>Pedaliaceae</taxon>
        <taxon>Sesamum</taxon>
    </lineage>
</organism>
<protein>
    <submittedName>
        <fullName evidence="3">E3 ubiquitin-protein ligase EDA40</fullName>
    </submittedName>
</protein>
<evidence type="ECO:0000259" key="2">
    <source>
        <dbReference type="PROSITE" id="PS50234"/>
    </source>
</evidence>
<gene>
    <name evidence="3" type="ORF">Sradi_0768300</name>
</gene>
<dbReference type="PANTHER" id="PTHR10579">
    <property type="entry name" value="CALCIUM-ACTIVATED CHLORIDE CHANNEL REGULATOR"/>
    <property type="match status" value="1"/>
</dbReference>
<evidence type="ECO:0000313" key="3">
    <source>
        <dbReference type="EMBL" id="KAL0431423.1"/>
    </source>
</evidence>
<sequence length="341" mass="36946">MKPINVEVALSSEAAVVSVGKRSETYVVVLKIKAPAATARRAPIDLVTVLNVSRNMTGDRLRLMKKAMRLMVSSLSSADRLSIVAFSTASKRLLPLRRMNTGGRRGARRIIDAVVALDGAATSASDSLKKAAKWPPVSSTSFSDLDIPVHFVNLSACLNAPPDDTFAKCISGLLNVVIQDLKIHLGFTSGSAPAEISAVYSNKGKPAFLGSGASWCRVGDFHSEEERELLIELKVPSSFSGTQQRLLSVRCSYNDPSTQQPIHEKERRLAVPRPRSGGSSTRDIQRLRCLFVTTRALAESRRLLDRNDVGGAHHMLASARALVLQTTSAAGEEFLRRLEAD</sequence>
<dbReference type="InterPro" id="IPR051266">
    <property type="entry name" value="CLCR"/>
</dbReference>
<dbReference type="Pfam" id="PF25243">
    <property type="entry name" value="WAV3_C"/>
    <property type="match status" value="1"/>
</dbReference>
<dbReference type="PROSITE" id="PS50234">
    <property type="entry name" value="VWFA"/>
    <property type="match status" value="1"/>
</dbReference>
<reference evidence="3" key="1">
    <citation type="submission" date="2020-06" db="EMBL/GenBank/DDBJ databases">
        <authorList>
            <person name="Li T."/>
            <person name="Hu X."/>
            <person name="Zhang T."/>
            <person name="Song X."/>
            <person name="Zhang H."/>
            <person name="Dai N."/>
            <person name="Sheng W."/>
            <person name="Hou X."/>
            <person name="Wei L."/>
        </authorList>
    </citation>
    <scope>NUCLEOTIDE SEQUENCE</scope>
    <source>
        <strain evidence="3">G02</strain>
        <tissue evidence="3">Leaf</tissue>
    </source>
</reference>
<name>A0AAW2VQ28_SESRA</name>
<dbReference type="Pfam" id="PF13519">
    <property type="entry name" value="VWA_2"/>
    <property type="match status" value="1"/>
</dbReference>
<feature type="domain" description="VWFA" evidence="2">
    <location>
        <begin position="45"/>
        <end position="133"/>
    </location>
</feature>